<comment type="similarity">
    <text evidence="6">Belongs to the methyl-accepting chemotaxis (MCP) protein family.</text>
</comment>
<dbReference type="Proteomes" id="UP001410394">
    <property type="component" value="Unassembled WGS sequence"/>
</dbReference>
<dbReference type="InterPro" id="IPR024478">
    <property type="entry name" value="HlyB_4HB_MCP"/>
</dbReference>
<dbReference type="RefSeq" id="WP_345920590.1">
    <property type="nucleotide sequence ID" value="NZ_JBDIVE010000009.1"/>
</dbReference>
<feature type="domain" description="Methyl-accepting transducer" evidence="9">
    <location>
        <begin position="264"/>
        <end position="500"/>
    </location>
</feature>
<dbReference type="PRINTS" id="PR00260">
    <property type="entry name" value="CHEMTRNSDUCR"/>
</dbReference>
<keyword evidence="2 8" id="KW-0812">Transmembrane</keyword>
<comment type="caution">
    <text evidence="11">The sequence shown here is derived from an EMBL/GenBank/DDBJ whole genome shotgun (WGS) entry which is preliminary data.</text>
</comment>
<evidence type="ECO:0000259" key="10">
    <source>
        <dbReference type="PROSITE" id="PS50885"/>
    </source>
</evidence>
<protein>
    <submittedName>
        <fullName evidence="11">Methyl-accepting chemotaxis protein</fullName>
    </submittedName>
</protein>
<feature type="transmembrane region" description="Helical" evidence="8">
    <location>
        <begin position="185"/>
        <end position="205"/>
    </location>
</feature>
<evidence type="ECO:0000256" key="2">
    <source>
        <dbReference type="ARBA" id="ARBA00022692"/>
    </source>
</evidence>
<evidence type="ECO:0000259" key="9">
    <source>
        <dbReference type="PROSITE" id="PS50111"/>
    </source>
</evidence>
<evidence type="ECO:0000256" key="8">
    <source>
        <dbReference type="SAM" id="Phobius"/>
    </source>
</evidence>
<organism evidence="11 12">
    <name type="scientific">Uliginosibacterium sediminicola</name>
    <dbReference type="NCBI Taxonomy" id="2024550"/>
    <lineage>
        <taxon>Bacteria</taxon>
        <taxon>Pseudomonadati</taxon>
        <taxon>Pseudomonadota</taxon>
        <taxon>Betaproteobacteria</taxon>
        <taxon>Rhodocyclales</taxon>
        <taxon>Zoogloeaceae</taxon>
        <taxon>Uliginosibacterium</taxon>
    </lineage>
</organism>
<dbReference type="SMART" id="SM00283">
    <property type="entry name" value="MA"/>
    <property type="match status" value="1"/>
</dbReference>
<proteinExistence type="inferred from homology"/>
<dbReference type="PANTHER" id="PTHR32089:SF119">
    <property type="entry name" value="METHYL-ACCEPTING CHEMOTAXIS PROTEIN CTPL"/>
    <property type="match status" value="1"/>
</dbReference>
<dbReference type="PANTHER" id="PTHR32089">
    <property type="entry name" value="METHYL-ACCEPTING CHEMOTAXIS PROTEIN MCPB"/>
    <property type="match status" value="1"/>
</dbReference>
<dbReference type="Pfam" id="PF12729">
    <property type="entry name" value="4HB_MCP_1"/>
    <property type="match status" value="1"/>
</dbReference>
<dbReference type="Pfam" id="PF00015">
    <property type="entry name" value="MCPsignal"/>
    <property type="match status" value="1"/>
</dbReference>
<dbReference type="InterPro" id="IPR004089">
    <property type="entry name" value="MCPsignal_dom"/>
</dbReference>
<dbReference type="SUPFAM" id="SSF58104">
    <property type="entry name" value="Methyl-accepting chemotaxis protein (MCP) signaling domain"/>
    <property type="match status" value="1"/>
</dbReference>
<dbReference type="CDD" id="cd11386">
    <property type="entry name" value="MCP_signal"/>
    <property type="match status" value="1"/>
</dbReference>
<gene>
    <name evidence="11" type="ORF">ABDB84_15145</name>
</gene>
<dbReference type="InterPro" id="IPR004090">
    <property type="entry name" value="Chemotax_Me-accpt_rcpt"/>
</dbReference>
<evidence type="ECO:0000313" key="11">
    <source>
        <dbReference type="EMBL" id="MEN3069816.1"/>
    </source>
</evidence>
<dbReference type="PROSITE" id="PS50885">
    <property type="entry name" value="HAMP"/>
    <property type="match status" value="1"/>
</dbReference>
<evidence type="ECO:0000256" key="7">
    <source>
        <dbReference type="PROSITE-ProRule" id="PRU00284"/>
    </source>
</evidence>
<accession>A0ABU9Z169</accession>
<dbReference type="PROSITE" id="PS50111">
    <property type="entry name" value="CHEMOTAXIS_TRANSDUC_2"/>
    <property type="match status" value="1"/>
</dbReference>
<comment type="subcellular location">
    <subcellularLocation>
        <location evidence="1">Membrane</location>
        <topology evidence="1">Multi-pass membrane protein</topology>
    </subcellularLocation>
</comment>
<dbReference type="SMART" id="SM00304">
    <property type="entry name" value="HAMP"/>
    <property type="match status" value="1"/>
</dbReference>
<keyword evidence="4 8" id="KW-0472">Membrane</keyword>
<evidence type="ECO:0000313" key="12">
    <source>
        <dbReference type="Proteomes" id="UP001410394"/>
    </source>
</evidence>
<reference evidence="11 12" key="1">
    <citation type="journal article" date="2018" name="Int. J. Syst. Evol. Microbiol.">
        <title>Uliginosibacterium sediminicola sp. nov., isolated from freshwater sediment.</title>
        <authorList>
            <person name="Hwang W.M."/>
            <person name="Kim S.M."/>
            <person name="Kang K."/>
            <person name="Ahn T.Y."/>
        </authorList>
    </citation>
    <scope>NUCLEOTIDE SEQUENCE [LARGE SCALE GENOMIC DNA]</scope>
    <source>
        <strain evidence="11 12">M1-21</strain>
    </source>
</reference>
<dbReference type="EMBL" id="JBDIVE010000009">
    <property type="protein sequence ID" value="MEN3069816.1"/>
    <property type="molecule type" value="Genomic_DNA"/>
</dbReference>
<evidence type="ECO:0000256" key="5">
    <source>
        <dbReference type="ARBA" id="ARBA00023224"/>
    </source>
</evidence>
<dbReference type="InterPro" id="IPR003660">
    <property type="entry name" value="HAMP_dom"/>
</dbReference>
<evidence type="ECO:0000256" key="4">
    <source>
        <dbReference type="ARBA" id="ARBA00023136"/>
    </source>
</evidence>
<evidence type="ECO:0000256" key="6">
    <source>
        <dbReference type="ARBA" id="ARBA00029447"/>
    </source>
</evidence>
<feature type="domain" description="HAMP" evidence="10">
    <location>
        <begin position="206"/>
        <end position="259"/>
    </location>
</feature>
<dbReference type="Gene3D" id="1.10.287.950">
    <property type="entry name" value="Methyl-accepting chemotaxis protein"/>
    <property type="match status" value="1"/>
</dbReference>
<dbReference type="Pfam" id="PF00672">
    <property type="entry name" value="HAMP"/>
    <property type="match status" value="1"/>
</dbReference>
<evidence type="ECO:0000256" key="3">
    <source>
        <dbReference type="ARBA" id="ARBA00022989"/>
    </source>
</evidence>
<keyword evidence="3 8" id="KW-1133">Transmembrane helix</keyword>
<dbReference type="Gene3D" id="6.10.340.10">
    <property type="match status" value="1"/>
</dbReference>
<name>A0ABU9Z169_9RHOO</name>
<keyword evidence="5 7" id="KW-0807">Transducer</keyword>
<dbReference type="CDD" id="cd06225">
    <property type="entry name" value="HAMP"/>
    <property type="match status" value="1"/>
</dbReference>
<evidence type="ECO:0000256" key="1">
    <source>
        <dbReference type="ARBA" id="ARBA00004141"/>
    </source>
</evidence>
<keyword evidence="12" id="KW-1185">Reference proteome</keyword>
<sequence length="536" mass="56824">MIKIKIQLLALLGLLTTLAVCAVGLFGLQNVGTRVKDVTGNTLPALSAIADIRAGYLTMHATAYELLTNKDEAHAKELADTMQALRDKLIDRINFYAERTQDAAEKDLLTQTTRGIASYVSAMQQVSGLTKAGEAEMAAAAMSNRVLPLHKSLAEGLDHLVVLKGTQATAIAERADDSQASTMRLMIIAAIAGAVLMVIVGLLLARSITRSLSVMQQAISHTASELDFTQRIKVESRDEVGLTLNAYNQLLDKLCQSFANVQRSASQVLQVAADTDKSSKLITQNSRAQSEASNAVAQAVEQMAGAIAQAESNAQEACLHTEQSSTQARASAQVVMDTVHGIESIASSVLAASEKISAVRGHTDEISRVANIIGEIADQTNLLALNAAIEAARAGEQGRGFAVVADEVRKLAERTGNSTKDISHLIERVQGGTRDAVASMEAAVSEVHAGVASGKRAGESIADIEAGTTRVVAEVDEITSAIHEQSRMSQTITQQVERIVSVTEHNKEQAEAATQSVERLLQISAEINAALAAYKV</sequence>